<gene>
    <name evidence="2" type="ORF">SAMN02982985_02957</name>
</gene>
<proteinExistence type="predicted"/>
<dbReference type="OrthoDB" id="7957365at2"/>
<dbReference type="RefSeq" id="WP_093388452.1">
    <property type="nucleotide sequence ID" value="NZ_FOTW01000013.1"/>
</dbReference>
<dbReference type="Proteomes" id="UP000199470">
    <property type="component" value="Unassembled WGS sequence"/>
</dbReference>
<reference evidence="2 3" key="1">
    <citation type="submission" date="2016-10" db="EMBL/GenBank/DDBJ databases">
        <authorList>
            <person name="de Groot N.N."/>
        </authorList>
    </citation>
    <scope>NUCLEOTIDE SEQUENCE [LARGE SCALE GENOMIC DNA]</scope>
    <source>
        <strain evidence="2 3">ATCC 43154</strain>
    </source>
</reference>
<dbReference type="STRING" id="758825.SAMN02982985_02957"/>
<dbReference type="Pfam" id="PF26621">
    <property type="entry name" value="DUF8198"/>
    <property type="match status" value="1"/>
</dbReference>
<organism evidence="2 3">
    <name type="scientific">Rugamonas rubra</name>
    <dbReference type="NCBI Taxonomy" id="758825"/>
    <lineage>
        <taxon>Bacteria</taxon>
        <taxon>Pseudomonadati</taxon>
        <taxon>Pseudomonadota</taxon>
        <taxon>Betaproteobacteria</taxon>
        <taxon>Burkholderiales</taxon>
        <taxon>Oxalobacteraceae</taxon>
        <taxon>Telluria group</taxon>
        <taxon>Rugamonas</taxon>
    </lineage>
</organism>
<accession>A0A1I4NGM4</accession>
<feature type="domain" description="DUF8198" evidence="1">
    <location>
        <begin position="21"/>
        <end position="228"/>
    </location>
</feature>
<evidence type="ECO:0000259" key="1">
    <source>
        <dbReference type="Pfam" id="PF26621"/>
    </source>
</evidence>
<evidence type="ECO:0000313" key="2">
    <source>
        <dbReference type="EMBL" id="SFM14684.1"/>
    </source>
</evidence>
<sequence length="232" mass="25435">MRKEQLVQTLEEQLRTVKAERQSAMRDPALLAARTALKRFQSARLAASHADLLAAPDSGDAALFFLDELYGANDLGRRDADLERIIPTLQRMLPLAALQAITEAIVLDALSERLDMAMARALGERFDQAGYLAAYRATAAPAERERQLALVQALGESLCALVKVPFLSATLGVMRGPARLAGLGELQRFLERGFGAFKKMRQAGRFVDTIVGRERRVMHNIYAGAADPFAPD</sequence>
<dbReference type="NCBIfam" id="NF047641">
    <property type="entry name" value="FFLEE_fam"/>
    <property type="match status" value="1"/>
</dbReference>
<keyword evidence="3" id="KW-1185">Reference proteome</keyword>
<dbReference type="InterPro" id="IPR058063">
    <property type="entry name" value="FFLEE_fam"/>
</dbReference>
<dbReference type="AlphaFoldDB" id="A0A1I4NGM4"/>
<protein>
    <recommendedName>
        <fullName evidence="1">DUF8198 domain-containing protein</fullName>
    </recommendedName>
</protein>
<dbReference type="InterPro" id="IPR058511">
    <property type="entry name" value="DUF8198"/>
</dbReference>
<dbReference type="EMBL" id="FOTW01000013">
    <property type="protein sequence ID" value="SFM14684.1"/>
    <property type="molecule type" value="Genomic_DNA"/>
</dbReference>
<evidence type="ECO:0000313" key="3">
    <source>
        <dbReference type="Proteomes" id="UP000199470"/>
    </source>
</evidence>
<name>A0A1I4NGM4_9BURK</name>